<feature type="compositionally biased region" description="Basic residues" evidence="1">
    <location>
        <begin position="1738"/>
        <end position="1754"/>
    </location>
</feature>
<feature type="compositionally biased region" description="Basic residues" evidence="1">
    <location>
        <begin position="1474"/>
        <end position="1484"/>
    </location>
</feature>
<dbReference type="Pfam" id="PF00651">
    <property type="entry name" value="BTB"/>
    <property type="match status" value="1"/>
</dbReference>
<accession>A0A1I8IGJ1</accession>
<dbReference type="InterPro" id="IPR011333">
    <property type="entry name" value="SKP1/BTB/POZ_sf"/>
</dbReference>
<protein>
    <submittedName>
        <fullName evidence="5">BTB domain-containing protein</fullName>
    </submittedName>
</protein>
<evidence type="ECO:0000259" key="3">
    <source>
        <dbReference type="PROSITE" id="PS50097"/>
    </source>
</evidence>
<feature type="region of interest" description="Disordered" evidence="1">
    <location>
        <begin position="1342"/>
        <end position="1389"/>
    </location>
</feature>
<keyword evidence="2" id="KW-0472">Membrane</keyword>
<dbReference type="CDD" id="cd18186">
    <property type="entry name" value="BTB_POZ_ZBTB_KLHL-like"/>
    <property type="match status" value="1"/>
</dbReference>
<feature type="compositionally biased region" description="Gly residues" evidence="1">
    <location>
        <begin position="1562"/>
        <end position="1573"/>
    </location>
</feature>
<feature type="compositionally biased region" description="Low complexity" evidence="1">
    <location>
        <begin position="1756"/>
        <end position="1773"/>
    </location>
</feature>
<name>A0A1I8IGJ1_9PLAT</name>
<feature type="region of interest" description="Disordered" evidence="1">
    <location>
        <begin position="659"/>
        <end position="715"/>
    </location>
</feature>
<feature type="compositionally biased region" description="Basic and acidic residues" evidence="1">
    <location>
        <begin position="1621"/>
        <end position="1635"/>
    </location>
</feature>
<dbReference type="InterPro" id="IPR000210">
    <property type="entry name" value="BTB/POZ_dom"/>
</dbReference>
<proteinExistence type="predicted"/>
<feature type="compositionally biased region" description="Basic residues" evidence="1">
    <location>
        <begin position="1492"/>
        <end position="1505"/>
    </location>
</feature>
<feature type="compositionally biased region" description="Low complexity" evidence="1">
    <location>
        <begin position="1013"/>
        <end position="1022"/>
    </location>
</feature>
<feature type="compositionally biased region" description="Basic and acidic residues" evidence="1">
    <location>
        <begin position="1526"/>
        <end position="1536"/>
    </location>
</feature>
<feature type="domain" description="BTB" evidence="3">
    <location>
        <begin position="146"/>
        <end position="215"/>
    </location>
</feature>
<dbReference type="SMART" id="SM00225">
    <property type="entry name" value="BTB"/>
    <property type="match status" value="1"/>
</dbReference>
<keyword evidence="2" id="KW-0812">Transmembrane</keyword>
<keyword evidence="2" id="KW-1133">Transmembrane helix</keyword>
<evidence type="ECO:0000256" key="2">
    <source>
        <dbReference type="SAM" id="Phobius"/>
    </source>
</evidence>
<evidence type="ECO:0000256" key="1">
    <source>
        <dbReference type="SAM" id="MobiDB-lite"/>
    </source>
</evidence>
<evidence type="ECO:0000313" key="4">
    <source>
        <dbReference type="Proteomes" id="UP000095280"/>
    </source>
</evidence>
<feature type="compositionally biased region" description="Basic and acidic residues" evidence="1">
    <location>
        <begin position="669"/>
        <end position="680"/>
    </location>
</feature>
<organism evidence="4 5">
    <name type="scientific">Macrostomum lignano</name>
    <dbReference type="NCBI Taxonomy" id="282301"/>
    <lineage>
        <taxon>Eukaryota</taxon>
        <taxon>Metazoa</taxon>
        <taxon>Spiralia</taxon>
        <taxon>Lophotrochozoa</taxon>
        <taxon>Platyhelminthes</taxon>
        <taxon>Rhabditophora</taxon>
        <taxon>Macrostomorpha</taxon>
        <taxon>Macrostomida</taxon>
        <taxon>Macrostomidae</taxon>
        <taxon>Macrostomum</taxon>
    </lineage>
</organism>
<feature type="region of interest" description="Disordered" evidence="1">
    <location>
        <begin position="755"/>
        <end position="842"/>
    </location>
</feature>
<dbReference type="PANTHER" id="PTHR22744">
    <property type="entry name" value="HELIX LOOP HELIX PROTEIN 21-RELATED"/>
    <property type="match status" value="1"/>
</dbReference>
<feature type="region of interest" description="Disordered" evidence="1">
    <location>
        <begin position="1736"/>
        <end position="1786"/>
    </location>
</feature>
<feature type="compositionally biased region" description="Basic and acidic residues" evidence="1">
    <location>
        <begin position="799"/>
        <end position="842"/>
    </location>
</feature>
<dbReference type="PANTHER" id="PTHR22744:SF17">
    <property type="entry name" value="BTB DOMAIN-CONTAINING PROTEIN"/>
    <property type="match status" value="1"/>
</dbReference>
<sequence>MSGASPWPCPSASPPAMRNTKVEYIFNSGRSQNSHHRLLAIMQFAKRYPFEVSFKVAKLQGDASGHCEIYLVCKCGERSSFAYVEAHLAQSAAQVADSDGGLLLGGLVQRFDSGTTERLLGRIALPTIGRNARYLAANLRLTATCCDVRLLVEGRELHLHRGLLAKTSPVFRAMLLGCFREGQQQQEAIELPGKSLSQFVELLATVYPPQLEMHSGRARHLLPLLAEYQMVHLLDRCERALLQSPVYTLPDGCGFRDPLEKTRQTSGLPSPPLQPNLPGAWMEELLEHACLATVYQLRELQDQAVSLLASIQLTAASQSTLKEHLPDEILCRIFARRVSLLEGKIGRLSEELERYRSQLAEPLLLSPRFIVRAVTAAVTAGGAVRPALAVASRNAVRPVRSLQHPQLHPLVQLVQVLLVVGVAAATFGRRGAAVLAGAVVLLVLVLVMRLVVMMMVVVVVVLGDDGGAKTLGAVEGGQLVQRDWRGGPLGAAGAAGVVRPGRLQVAAGISGLLSCGGTPAAAAGVAAASQGGSQQQQRLLSPAASLRCEVRLALLADMRICETALAACEEGEAGPMVWNAAAEFARSNEGSRWSALRHQGRESRMPTDSWNSSQRGSSITAAEMGESQQFYSDAAASLQACATWKRLSAGCGCGESPAPRLAAAPDEVDATRRPVPDKSGRAQGGGRAARSARWVAGRENRQHRGRKVSRKEFDRRDSLGCSRNLRLSKSLAHSTQWTLIVAMAAVAAAEQAAAPHRAVEQLDRERRKREKLKTQAASSRGSRSWRSRWPPPPRRRRRAQEAAERHRGQAELLRRRHEAEAARRDEELRELQARHSEEDSAAREALTKVSLSLEAARLEAAGLRQALSREQLEANERRAEAERLRASLAEAAAASAESERAIDELTGEKRDGAGRLRELREANIRLQEKLAGAESRLAGLRDDCQAAAALAEERGRLAEQLREQLATCEAGHAVAPEASPPGERETQRPSAEQLAEICQRLERAEAAGWSLKAAAAPSSAGPPQSPPTPSSKCPEKPDGESQSAAATTATLRERRRAEAAEAALASARSELATTQAELAKVRTELAEASGRLSESGVGDLDDTGGDSRRRRYSVAAAEDARKLPDEADEDIEVHRENPEGRSGWRPGLWRTSYCSNDLEGLRRACLSLAAERDRLSGDCRHYRRLYEEERRLRRRLTDEVRRLNCTDGRGRALRMMAADPPAAFDRWTSPKIPGDPEMASFSTYLRSKYSVTFSRLPNFFFALLLRVCKLTSRAESAQPLYLLQPPAATCLAYLLPPRLGWPGGTRASLAGDSPLQELSATALQVLDCCTTWLLRKPAGALRDPCSSAPQSNQRHCFRDLNGDRGAHGNREEKTQRWRSNEKERKERKGSTFEQSRCWGFLISIAAERLQRKRKRPPPDCRLRRLCEPPLRLASRHGARQRPNLGRQIRSANPRPPFIAGRPSGISGGAAPRSAPRRRAQRRRRSTDGRSAGRGRRRRGRRHRKECHGLLHSRWPRELRQPAGEMKGPREAGDGGSKKGRSSTRGRALEVTGAVSDRNPGTREGGGVGGGSVGRSGPVQVRRVRAGGGVMGGKRSHPTGGFLSGCAELSSGLESRGRLGSGRREGGWPSEQRRSVAEGRRPVMLQQVLLDTAQLVPVQVPLAVGAVQLQAEAGDLAGHADTLGGQLGLGLLPAQAAHVARTAGSSASACGGLSCRTRDLGRWRRRRLRSLMLSDTGRSRRYRCRPKSRLGRPRRFSPSSSSSPAAPTSSDSSSGDGGGENASGNSQ</sequence>
<evidence type="ECO:0000313" key="5">
    <source>
        <dbReference type="WBParaSite" id="maker-uti_cns_0012482-snap-gene-0.2-mRNA-1"/>
    </source>
</evidence>
<dbReference type="WBParaSite" id="maker-uti_cns_0012482-snap-gene-0.2-mRNA-1">
    <property type="protein sequence ID" value="maker-uti_cns_0012482-snap-gene-0.2-mRNA-1"/>
    <property type="gene ID" value="maker-uti_cns_0012482-snap-gene-0.2"/>
</dbReference>
<feature type="region of interest" description="Disordered" evidence="1">
    <location>
        <begin position="1086"/>
        <end position="1123"/>
    </location>
</feature>
<reference evidence="5" key="1">
    <citation type="submission" date="2016-11" db="UniProtKB">
        <authorList>
            <consortium name="WormBaseParasite"/>
        </authorList>
    </citation>
    <scope>IDENTIFICATION</scope>
</reference>
<feature type="region of interest" description="Disordered" evidence="1">
    <location>
        <begin position="1612"/>
        <end position="1635"/>
    </location>
</feature>
<feature type="transmembrane region" description="Helical" evidence="2">
    <location>
        <begin position="434"/>
        <end position="462"/>
    </location>
</feature>
<feature type="region of interest" description="Disordered" evidence="1">
    <location>
        <begin position="973"/>
        <end position="1062"/>
    </location>
</feature>
<dbReference type="Proteomes" id="UP000095280">
    <property type="component" value="Unplaced"/>
</dbReference>
<dbReference type="Gene3D" id="3.30.710.10">
    <property type="entry name" value="Potassium Channel Kv1.1, Chain A"/>
    <property type="match status" value="1"/>
</dbReference>
<feature type="compositionally biased region" description="Basic and acidic residues" evidence="1">
    <location>
        <begin position="1356"/>
        <end position="1389"/>
    </location>
</feature>
<dbReference type="PROSITE" id="PS50097">
    <property type="entry name" value="BTB"/>
    <property type="match status" value="1"/>
</dbReference>
<feature type="transmembrane region" description="Helical" evidence="2">
    <location>
        <begin position="407"/>
        <end position="427"/>
    </location>
</feature>
<dbReference type="SUPFAM" id="SSF54695">
    <property type="entry name" value="POZ domain"/>
    <property type="match status" value="1"/>
</dbReference>
<feature type="compositionally biased region" description="Low complexity" evidence="1">
    <location>
        <begin position="776"/>
        <end position="788"/>
    </location>
</feature>
<keyword evidence="4" id="KW-1185">Reference proteome</keyword>
<feature type="region of interest" description="Disordered" evidence="1">
    <location>
        <begin position="1431"/>
        <end position="1577"/>
    </location>
</feature>